<evidence type="ECO:0000256" key="1">
    <source>
        <dbReference type="ARBA" id="ARBA00003184"/>
    </source>
</evidence>
<dbReference type="EC" id="6.3.2.30" evidence="4"/>
<dbReference type="NCBIfam" id="TIGR02068">
    <property type="entry name" value="cya_phycin_syn"/>
    <property type="match status" value="1"/>
</dbReference>
<keyword evidence="8 13" id="KW-0547">Nucleotide-binding</keyword>
<evidence type="ECO:0000313" key="16">
    <source>
        <dbReference type="Proteomes" id="UP000186391"/>
    </source>
</evidence>
<dbReference type="SUPFAM" id="SSF53623">
    <property type="entry name" value="MurD-like peptide ligases, catalytic domain"/>
    <property type="match status" value="1"/>
</dbReference>
<comment type="catalytic activity">
    <reaction evidence="11">
        <text>[L-4-(L-arginin-2-N-yl)aspartate](n)-L-aspartate + L-arginine + ATP = [L-4-(L-arginin-2-N-yl)aspartate](n+1) + ADP + phosphate + H(+)</text>
        <dbReference type="Rhea" id="RHEA:23888"/>
        <dbReference type="Rhea" id="RHEA-COMP:13732"/>
        <dbReference type="Rhea" id="RHEA-COMP:13733"/>
        <dbReference type="ChEBI" id="CHEBI:15378"/>
        <dbReference type="ChEBI" id="CHEBI:30616"/>
        <dbReference type="ChEBI" id="CHEBI:32682"/>
        <dbReference type="ChEBI" id="CHEBI:43474"/>
        <dbReference type="ChEBI" id="CHEBI:137986"/>
        <dbReference type="ChEBI" id="CHEBI:137990"/>
        <dbReference type="ChEBI" id="CHEBI:456216"/>
        <dbReference type="EC" id="6.3.2.30"/>
    </reaction>
</comment>
<proteinExistence type="inferred from homology"/>
<feature type="domain" description="ATP-grasp" evidence="14">
    <location>
        <begin position="224"/>
        <end position="478"/>
    </location>
</feature>
<dbReference type="GO" id="GO:0071160">
    <property type="term" value="F:cyanophycin synthetase activity (L-aspartate-adding)"/>
    <property type="evidence" value="ECO:0007669"/>
    <property type="project" value="UniProtKB-EC"/>
</dbReference>
<dbReference type="InterPro" id="IPR013221">
    <property type="entry name" value="Mur_ligase_cen"/>
</dbReference>
<sequence length="900" mass="98339">MRILKIQTLRGPNYWSIRRHKLIVMRLDLENLAETPSNEIPGFYEGLVEALPSLEGHYCSPGCRGGFLMRVREGTMMGHIVEHVALELQELAGMHVGFGRTRETSTSGVYQVVFEYLNEEAGRYAGRAAVRLCQSIVDRGRYPKAELEQDLQDLKDLWRDVALGPSTESIVKEAEKRGIPWMQLGARFLIQLGYGVNQKRMQATMTDNTGILGVELACDKEATKRILANAGVPVPKGTVINFLDDLPEAIEYVGGYPIVIKPLDGNHGRGITIDIQNWEEAEVAYDAARQISRSIIVERYYKGRDHRVLVVDGKVVAVAERVPAHVVGDGRSTIAELIEETNKDPNRGEGHDKVLTKIELDRTSYQLLERQGYTLDSVLAKDEICYLRATANLSTGGIAVDRTDEIHPENVWLAQRIVKIIGLDIAGIDIVTSDISRPLREVDGVIVEVNAAPGFRMHVAPSQGTPRNVAGAVIDMLFPNEQASRIPILSVTGTNGKTTTTRLLAHIYKQTGKVVGYTTTDGTYIGDYLVEVGDNTGPQSAQLILQDPTVEVAVLETARGGILRSGLAFEAANVGVVLNVAADHLGIGDIDTIDQLAHLKSVVAEAVYPDGYAVLNADDPRVAAIAERTKANIAYFTMNPESELVRNHIQKGGVAAVYENGFLSILKGDWTHRIERAENIPLTMGGRAPFMIANALAASLAAFVQNVSIEQIRAGLNTFRASVSQTPGRMNLFNLGNFHALVDYAHNPHSYEALGSFVRNWTNGDRIGVIGGPGDRRDQDFVALGKLSAEIFDYVIVKEDDDTRGRARGSAAELIIQGIKQVNPNYEYEAILDETQAINKALDIAPENSLVVILPESVNRAIKLIKGRGVVKEEVPQQNTTPAAVDSQMGVTSSVVNSII</sequence>
<evidence type="ECO:0000256" key="5">
    <source>
        <dbReference type="ARBA" id="ARBA00013005"/>
    </source>
</evidence>
<evidence type="ECO:0000256" key="3">
    <source>
        <dbReference type="ARBA" id="ARBA00011738"/>
    </source>
</evidence>
<dbReference type="GO" id="GO:0046872">
    <property type="term" value="F:metal ion binding"/>
    <property type="evidence" value="ECO:0007669"/>
    <property type="project" value="InterPro"/>
</dbReference>
<dbReference type="SUPFAM" id="SSF56059">
    <property type="entry name" value="Glutathione synthetase ATP-binding domain-like"/>
    <property type="match status" value="1"/>
</dbReference>
<evidence type="ECO:0000256" key="7">
    <source>
        <dbReference type="ARBA" id="ARBA00022598"/>
    </source>
</evidence>
<comment type="subunit">
    <text evidence="3">Homodimer.</text>
</comment>
<keyword evidence="16" id="KW-1185">Reference proteome</keyword>
<reference evidence="15 16" key="1">
    <citation type="submission" date="2016-11" db="EMBL/GenBank/DDBJ databases">
        <title>Draft Genome Sequences of Nine Cyanobacterial Strains from Diverse Habitats.</title>
        <authorList>
            <person name="Zhu T."/>
            <person name="Hou S."/>
            <person name="Lu X."/>
            <person name="Hess W.R."/>
        </authorList>
    </citation>
    <scope>NUCLEOTIDE SEQUENCE [LARGE SCALE GENOMIC DNA]</scope>
    <source>
        <strain evidence="15 16">NIES-592</strain>
    </source>
</reference>
<dbReference type="InterPro" id="IPR011810">
    <property type="entry name" value="Cya_phycin_syn"/>
</dbReference>
<evidence type="ECO:0000256" key="8">
    <source>
        <dbReference type="ARBA" id="ARBA00022741"/>
    </source>
</evidence>
<dbReference type="GO" id="GO:0071161">
    <property type="term" value="F:cyanophycin synthetase activity (L-arginine-adding)"/>
    <property type="evidence" value="ECO:0007669"/>
    <property type="project" value="UniProtKB-EC"/>
</dbReference>
<dbReference type="InterPro" id="IPR013651">
    <property type="entry name" value="ATP-grasp_RimK-type"/>
</dbReference>
<dbReference type="InterPro" id="IPR011761">
    <property type="entry name" value="ATP-grasp"/>
</dbReference>
<keyword evidence="9 13" id="KW-0067">ATP-binding</keyword>
<dbReference type="Gene3D" id="3.90.190.20">
    <property type="entry name" value="Mur ligase, C-terminal domain"/>
    <property type="match status" value="1"/>
</dbReference>
<dbReference type="EC" id="6.3.2.29" evidence="5"/>
<evidence type="ECO:0000256" key="4">
    <source>
        <dbReference type="ARBA" id="ARBA00012968"/>
    </source>
</evidence>
<dbReference type="RefSeq" id="WP_073555071.1">
    <property type="nucleotide sequence ID" value="NZ_MRCA01000002.1"/>
</dbReference>
<dbReference type="GO" id="GO:0005524">
    <property type="term" value="F:ATP binding"/>
    <property type="evidence" value="ECO:0007669"/>
    <property type="project" value="UniProtKB-UniRule"/>
</dbReference>
<dbReference type="AlphaFoldDB" id="A0A1U7H2P9"/>
<evidence type="ECO:0000256" key="10">
    <source>
        <dbReference type="ARBA" id="ARBA00031353"/>
    </source>
</evidence>
<organism evidence="15 16">
    <name type="scientific">Fischerella major NIES-592</name>
    <dbReference type="NCBI Taxonomy" id="210994"/>
    <lineage>
        <taxon>Bacteria</taxon>
        <taxon>Bacillati</taxon>
        <taxon>Cyanobacteriota</taxon>
        <taxon>Cyanophyceae</taxon>
        <taxon>Nostocales</taxon>
        <taxon>Hapalosiphonaceae</taxon>
        <taxon>Fischerella</taxon>
    </lineage>
</organism>
<dbReference type="Gene3D" id="3.40.1190.10">
    <property type="entry name" value="Mur-like, catalytic domain"/>
    <property type="match status" value="1"/>
</dbReference>
<dbReference type="InterPro" id="IPR036615">
    <property type="entry name" value="Mur_ligase_C_dom_sf"/>
</dbReference>
<protein>
    <recommendedName>
        <fullName evidence="6">Cyanophycin synthetase</fullName>
        <ecNumber evidence="5">6.3.2.29</ecNumber>
        <ecNumber evidence="4">6.3.2.30</ecNumber>
    </recommendedName>
    <alternativeName>
        <fullName evidence="10">Cyanophycin synthase</fullName>
    </alternativeName>
</protein>
<evidence type="ECO:0000256" key="13">
    <source>
        <dbReference type="PROSITE-ProRule" id="PRU00409"/>
    </source>
</evidence>
<dbReference type="PANTHER" id="PTHR23135:SF18">
    <property type="entry name" value="CYANOPHYCIN SYNTHETASE"/>
    <property type="match status" value="1"/>
</dbReference>
<dbReference type="NCBIfam" id="NF010623">
    <property type="entry name" value="PRK14016.1"/>
    <property type="match status" value="1"/>
</dbReference>
<dbReference type="InterPro" id="IPR036565">
    <property type="entry name" value="Mur-like_cat_sf"/>
</dbReference>
<accession>A0A1U7H2P9</accession>
<dbReference type="PROSITE" id="PS50975">
    <property type="entry name" value="ATP_GRASP"/>
    <property type="match status" value="1"/>
</dbReference>
<evidence type="ECO:0000259" key="14">
    <source>
        <dbReference type="PROSITE" id="PS50975"/>
    </source>
</evidence>
<dbReference type="InterPro" id="IPR004101">
    <property type="entry name" value="Mur_ligase_C"/>
</dbReference>
<dbReference type="OrthoDB" id="9803907at2"/>
<evidence type="ECO:0000256" key="12">
    <source>
        <dbReference type="ARBA" id="ARBA00048425"/>
    </source>
</evidence>
<dbReference type="Pfam" id="PF08245">
    <property type="entry name" value="Mur_ligase_M"/>
    <property type="match status" value="1"/>
</dbReference>
<name>A0A1U7H2P9_9CYAN</name>
<dbReference type="InterPro" id="IPR044019">
    <property type="entry name" value="Cyanophycin_syn_N"/>
</dbReference>
<gene>
    <name evidence="15" type="ORF">NIES592_04695</name>
</gene>
<evidence type="ECO:0000256" key="2">
    <source>
        <dbReference type="ARBA" id="ARBA00009060"/>
    </source>
</evidence>
<keyword evidence="7" id="KW-0436">Ligase</keyword>
<evidence type="ECO:0000256" key="6">
    <source>
        <dbReference type="ARBA" id="ARBA00022036"/>
    </source>
</evidence>
<dbReference type="Proteomes" id="UP000186391">
    <property type="component" value="Unassembled WGS sequence"/>
</dbReference>
<evidence type="ECO:0000256" key="11">
    <source>
        <dbReference type="ARBA" id="ARBA00048094"/>
    </source>
</evidence>
<dbReference type="Pfam" id="PF08443">
    <property type="entry name" value="RimK"/>
    <property type="match status" value="1"/>
</dbReference>
<evidence type="ECO:0000313" key="15">
    <source>
        <dbReference type="EMBL" id="OKH15403.1"/>
    </source>
</evidence>
<dbReference type="EMBL" id="MRCA01000002">
    <property type="protein sequence ID" value="OKH15403.1"/>
    <property type="molecule type" value="Genomic_DNA"/>
</dbReference>
<comment type="similarity">
    <text evidence="2">In the C-terminal section; belongs to the MurCDEF family.</text>
</comment>
<dbReference type="Pfam" id="PF18921">
    <property type="entry name" value="Cyanophycin_syn"/>
    <property type="match status" value="1"/>
</dbReference>
<comment type="caution">
    <text evidence="15">The sequence shown here is derived from an EMBL/GenBank/DDBJ whole genome shotgun (WGS) entry which is preliminary data.</text>
</comment>
<evidence type="ECO:0000256" key="9">
    <source>
        <dbReference type="ARBA" id="ARBA00022840"/>
    </source>
</evidence>
<dbReference type="Gene3D" id="3.30.470.20">
    <property type="entry name" value="ATP-grasp fold, B domain"/>
    <property type="match status" value="2"/>
</dbReference>
<dbReference type="PANTHER" id="PTHR23135">
    <property type="entry name" value="MUR LIGASE FAMILY MEMBER"/>
    <property type="match status" value="1"/>
</dbReference>
<comment type="catalytic activity">
    <reaction evidence="12">
        <text>[L-4-(L-arginin-2-N-yl)aspartate](n) + L-aspartate + ATP = [L-4-(L-arginin-2-N-yl)aspartate](n)-L-aspartate + ADP + phosphate + H(+)</text>
        <dbReference type="Rhea" id="RHEA:13277"/>
        <dbReference type="Rhea" id="RHEA-COMP:13728"/>
        <dbReference type="Rhea" id="RHEA-COMP:13733"/>
        <dbReference type="ChEBI" id="CHEBI:15378"/>
        <dbReference type="ChEBI" id="CHEBI:29991"/>
        <dbReference type="ChEBI" id="CHEBI:30616"/>
        <dbReference type="ChEBI" id="CHEBI:43474"/>
        <dbReference type="ChEBI" id="CHEBI:137986"/>
        <dbReference type="ChEBI" id="CHEBI:137990"/>
        <dbReference type="ChEBI" id="CHEBI:456216"/>
        <dbReference type="EC" id="6.3.2.29"/>
    </reaction>
</comment>
<dbReference type="SUPFAM" id="SSF53244">
    <property type="entry name" value="MurD-like peptide ligases, peptide-binding domain"/>
    <property type="match status" value="1"/>
</dbReference>
<dbReference type="Pfam" id="PF02875">
    <property type="entry name" value="Mur_ligase_C"/>
    <property type="match status" value="1"/>
</dbReference>
<comment type="function">
    <text evidence="1">Catalyzes the ATP-dependent polymerization of arginine and aspartate to multi-L-arginyl-poly-L-aspartic acid (cyanophycin; a water-insoluble reserve polymer).</text>
</comment>